<keyword evidence="1" id="KW-0732">Signal</keyword>
<evidence type="ECO:0000256" key="1">
    <source>
        <dbReference type="SAM" id="SignalP"/>
    </source>
</evidence>
<name>A0AAD7CRM2_MYCRO</name>
<protein>
    <submittedName>
        <fullName evidence="2">Uncharacterized protein</fullName>
    </submittedName>
</protein>
<keyword evidence="3" id="KW-1185">Reference proteome</keyword>
<dbReference type="AlphaFoldDB" id="A0AAD7CRM2"/>
<gene>
    <name evidence="2" type="ORF">B0H17DRAFT_1212884</name>
</gene>
<dbReference type="PANTHER" id="PTHR40518:SF1">
    <property type="entry name" value="ACETOACETATE DECARBOXYLASE"/>
    <property type="match status" value="1"/>
</dbReference>
<evidence type="ECO:0000313" key="3">
    <source>
        <dbReference type="Proteomes" id="UP001221757"/>
    </source>
</evidence>
<feature type="signal peptide" evidence="1">
    <location>
        <begin position="1"/>
        <end position="18"/>
    </location>
</feature>
<sequence length="267" mass="28212">MQLFHLLAWIIPFSVCRAADSIPIAPAPWNLTVAEGYVFIVAPPLSPAFLPPGFANPLEAPVLRPGVILPDIGLILVVRYTAGPVGAYNELIYIPGRWAYNLTDSGLRITQIYVSTNASVFNGRTKWNIPKHLAEFDFDDATDGSTTVTVSPPGDSANAHFRAKFTPATGPIPVQVNTTITGDYLTLIQPALPASPTNPVEVGTSTWQQLLLGVKSETLAASVISGALPGGKIGNGIGYPDIQPLLSIGAKLSGTLIFPVPEALHAI</sequence>
<feature type="chain" id="PRO_5041919073" evidence="1">
    <location>
        <begin position="19"/>
        <end position="267"/>
    </location>
</feature>
<dbReference type="Gene3D" id="2.40.400.10">
    <property type="entry name" value="Acetoacetate decarboxylase-like"/>
    <property type="match status" value="1"/>
</dbReference>
<reference evidence="2" key="1">
    <citation type="submission" date="2023-03" db="EMBL/GenBank/DDBJ databases">
        <title>Massive genome expansion in bonnet fungi (Mycena s.s.) driven by repeated elements and novel gene families across ecological guilds.</title>
        <authorList>
            <consortium name="Lawrence Berkeley National Laboratory"/>
            <person name="Harder C.B."/>
            <person name="Miyauchi S."/>
            <person name="Viragh M."/>
            <person name="Kuo A."/>
            <person name="Thoen E."/>
            <person name="Andreopoulos B."/>
            <person name="Lu D."/>
            <person name="Skrede I."/>
            <person name="Drula E."/>
            <person name="Henrissat B."/>
            <person name="Morin E."/>
            <person name="Kohler A."/>
            <person name="Barry K."/>
            <person name="LaButti K."/>
            <person name="Morin E."/>
            <person name="Salamov A."/>
            <person name="Lipzen A."/>
            <person name="Mereny Z."/>
            <person name="Hegedus B."/>
            <person name="Baldrian P."/>
            <person name="Stursova M."/>
            <person name="Weitz H."/>
            <person name="Taylor A."/>
            <person name="Grigoriev I.V."/>
            <person name="Nagy L.G."/>
            <person name="Martin F."/>
            <person name="Kauserud H."/>
        </authorList>
    </citation>
    <scope>NUCLEOTIDE SEQUENCE</scope>
    <source>
        <strain evidence="2">CBHHK067</strain>
    </source>
</reference>
<dbReference type="EMBL" id="JARKIE010000269">
    <property type="protein sequence ID" value="KAJ7659490.1"/>
    <property type="molecule type" value="Genomic_DNA"/>
</dbReference>
<dbReference type="Proteomes" id="UP001221757">
    <property type="component" value="Unassembled WGS sequence"/>
</dbReference>
<evidence type="ECO:0000313" key="2">
    <source>
        <dbReference type="EMBL" id="KAJ7659490.1"/>
    </source>
</evidence>
<dbReference type="SUPFAM" id="SSF160104">
    <property type="entry name" value="Acetoacetate decarboxylase-like"/>
    <property type="match status" value="1"/>
</dbReference>
<proteinExistence type="predicted"/>
<comment type="caution">
    <text evidence="2">The sequence shown here is derived from an EMBL/GenBank/DDBJ whole genome shotgun (WGS) entry which is preliminary data.</text>
</comment>
<organism evidence="2 3">
    <name type="scientific">Mycena rosella</name>
    <name type="common">Pink bonnet</name>
    <name type="synonym">Agaricus rosellus</name>
    <dbReference type="NCBI Taxonomy" id="1033263"/>
    <lineage>
        <taxon>Eukaryota</taxon>
        <taxon>Fungi</taxon>
        <taxon>Dikarya</taxon>
        <taxon>Basidiomycota</taxon>
        <taxon>Agaricomycotina</taxon>
        <taxon>Agaricomycetes</taxon>
        <taxon>Agaricomycetidae</taxon>
        <taxon>Agaricales</taxon>
        <taxon>Marasmiineae</taxon>
        <taxon>Mycenaceae</taxon>
        <taxon>Mycena</taxon>
    </lineage>
</organism>
<accession>A0AAD7CRM2</accession>
<dbReference type="InterPro" id="IPR023375">
    <property type="entry name" value="ADC_dom_sf"/>
</dbReference>
<dbReference type="PANTHER" id="PTHR40518">
    <property type="entry name" value="ACETOACETATE DECARBOXYLASE"/>
    <property type="match status" value="1"/>
</dbReference>